<evidence type="ECO:0000256" key="3">
    <source>
        <dbReference type="ARBA" id="ARBA00004613"/>
    </source>
</evidence>
<keyword evidence="8" id="KW-0560">Oxidoreductase</keyword>
<dbReference type="SUPFAM" id="SSF49503">
    <property type="entry name" value="Cupredoxins"/>
    <property type="match status" value="3"/>
</dbReference>
<evidence type="ECO:0000256" key="4">
    <source>
        <dbReference type="ARBA" id="ARBA00010609"/>
    </source>
</evidence>
<feature type="domain" description="Plastocyanin-like" evidence="14">
    <location>
        <begin position="361"/>
        <end position="485"/>
    </location>
</feature>
<keyword evidence="9" id="KW-0186">Copper</keyword>
<dbReference type="PANTHER" id="PTHR11709">
    <property type="entry name" value="MULTI-COPPER OXIDASE"/>
    <property type="match status" value="1"/>
</dbReference>
<comment type="catalytic activity">
    <reaction evidence="1">
        <text>4 hydroquinone + O2 = 4 benzosemiquinone + 2 H2O</text>
        <dbReference type="Rhea" id="RHEA:11276"/>
        <dbReference type="ChEBI" id="CHEBI:15377"/>
        <dbReference type="ChEBI" id="CHEBI:15379"/>
        <dbReference type="ChEBI" id="CHEBI:17594"/>
        <dbReference type="ChEBI" id="CHEBI:17977"/>
        <dbReference type="EC" id="1.10.3.2"/>
    </reaction>
</comment>
<dbReference type="InterPro" id="IPR011707">
    <property type="entry name" value="Cu-oxidase-like_N"/>
</dbReference>
<evidence type="ECO:0000256" key="8">
    <source>
        <dbReference type="ARBA" id="ARBA00023002"/>
    </source>
</evidence>
<feature type="chain" id="PRO_5008597973" description="laccase" evidence="12">
    <location>
        <begin position="21"/>
        <end position="513"/>
    </location>
</feature>
<organism evidence="16 17">
    <name type="scientific">Rhizopogon vinicolor AM-OR11-026</name>
    <dbReference type="NCBI Taxonomy" id="1314800"/>
    <lineage>
        <taxon>Eukaryota</taxon>
        <taxon>Fungi</taxon>
        <taxon>Dikarya</taxon>
        <taxon>Basidiomycota</taxon>
        <taxon>Agaricomycotina</taxon>
        <taxon>Agaricomycetes</taxon>
        <taxon>Agaricomycetidae</taxon>
        <taxon>Boletales</taxon>
        <taxon>Suillineae</taxon>
        <taxon>Rhizopogonaceae</taxon>
        <taxon>Rhizopogon</taxon>
    </lineage>
</organism>
<evidence type="ECO:0000256" key="6">
    <source>
        <dbReference type="ARBA" id="ARBA00022525"/>
    </source>
</evidence>
<dbReference type="PROSITE" id="PS00080">
    <property type="entry name" value="MULTICOPPER_OXIDASE2"/>
    <property type="match status" value="1"/>
</dbReference>
<feature type="signal peptide" evidence="12">
    <location>
        <begin position="1"/>
        <end position="20"/>
    </location>
</feature>
<comment type="similarity">
    <text evidence="4">Belongs to the multicopper oxidase family.</text>
</comment>
<dbReference type="Proteomes" id="UP000092154">
    <property type="component" value="Unassembled WGS sequence"/>
</dbReference>
<comment type="subcellular location">
    <subcellularLocation>
        <location evidence="3">Secreted</location>
    </subcellularLocation>
</comment>
<dbReference type="EC" id="1.10.3.2" evidence="5"/>
<dbReference type="InterPro" id="IPR001117">
    <property type="entry name" value="Cu-oxidase_2nd"/>
</dbReference>
<evidence type="ECO:0000256" key="7">
    <source>
        <dbReference type="ARBA" id="ARBA00022723"/>
    </source>
</evidence>
<dbReference type="InterPro" id="IPR002355">
    <property type="entry name" value="Cu_oxidase_Cu_BS"/>
</dbReference>
<name>A0A1B7NF73_9AGAM</name>
<feature type="domain" description="Plastocyanin-like" evidence="13">
    <location>
        <begin position="158"/>
        <end position="299"/>
    </location>
</feature>
<evidence type="ECO:0000256" key="9">
    <source>
        <dbReference type="ARBA" id="ARBA00023008"/>
    </source>
</evidence>
<dbReference type="InParanoid" id="A0A1B7NF73"/>
<keyword evidence="6" id="KW-0964">Secreted</keyword>
<dbReference type="FunFam" id="2.60.40.420:FF:000045">
    <property type="entry name" value="Laccase 2"/>
    <property type="match status" value="1"/>
</dbReference>
<dbReference type="EMBL" id="KV448138">
    <property type="protein sequence ID" value="OAX43410.1"/>
    <property type="molecule type" value="Genomic_DNA"/>
</dbReference>
<accession>A0A1B7NF73</accession>
<dbReference type="InterPro" id="IPR008972">
    <property type="entry name" value="Cupredoxin"/>
</dbReference>
<keyword evidence="7" id="KW-0479">Metal-binding</keyword>
<gene>
    <name evidence="16" type="ORF">K503DRAFT_154562</name>
</gene>
<dbReference type="Pfam" id="PF07731">
    <property type="entry name" value="Cu-oxidase_2"/>
    <property type="match status" value="1"/>
</dbReference>
<keyword evidence="11" id="KW-0325">Glycoprotein</keyword>
<dbReference type="OrthoDB" id="2121828at2759"/>
<dbReference type="InterPro" id="IPR033138">
    <property type="entry name" value="Cu_oxidase_CS"/>
</dbReference>
<keyword evidence="12" id="KW-0732">Signal</keyword>
<evidence type="ECO:0000259" key="14">
    <source>
        <dbReference type="Pfam" id="PF07731"/>
    </source>
</evidence>
<evidence type="ECO:0000256" key="1">
    <source>
        <dbReference type="ARBA" id="ARBA00000349"/>
    </source>
</evidence>
<dbReference type="CDD" id="cd13903">
    <property type="entry name" value="CuRO_3_Tv-LCC_like"/>
    <property type="match status" value="1"/>
</dbReference>
<dbReference type="GO" id="GO:0052716">
    <property type="term" value="F:hydroquinone:oxygen oxidoreductase activity"/>
    <property type="evidence" value="ECO:0007669"/>
    <property type="project" value="UniProtKB-EC"/>
</dbReference>
<dbReference type="GO" id="GO:0005507">
    <property type="term" value="F:copper ion binding"/>
    <property type="evidence" value="ECO:0007669"/>
    <property type="project" value="InterPro"/>
</dbReference>
<protein>
    <recommendedName>
        <fullName evidence="5">laccase</fullName>
        <ecNumber evidence="5">1.10.3.2</ecNumber>
    </recommendedName>
</protein>
<evidence type="ECO:0000259" key="13">
    <source>
        <dbReference type="Pfam" id="PF00394"/>
    </source>
</evidence>
<evidence type="ECO:0000313" key="16">
    <source>
        <dbReference type="EMBL" id="OAX43410.1"/>
    </source>
</evidence>
<keyword evidence="10" id="KW-1015">Disulfide bond</keyword>
<dbReference type="STRING" id="1314800.A0A1B7NF73"/>
<reference evidence="16 17" key="1">
    <citation type="submission" date="2016-06" db="EMBL/GenBank/DDBJ databases">
        <title>Comparative genomics of the ectomycorrhizal sister species Rhizopogon vinicolor and Rhizopogon vesiculosus (Basidiomycota: Boletales) reveals a divergence of the mating type B locus.</title>
        <authorList>
            <consortium name="DOE Joint Genome Institute"/>
            <person name="Mujic A.B."/>
            <person name="Kuo A."/>
            <person name="Tritt A."/>
            <person name="Lipzen A."/>
            <person name="Chen C."/>
            <person name="Johnson J."/>
            <person name="Sharma A."/>
            <person name="Barry K."/>
            <person name="Grigoriev I.V."/>
            <person name="Spatafora J.W."/>
        </authorList>
    </citation>
    <scope>NUCLEOTIDE SEQUENCE [LARGE SCALE GENOMIC DNA]</scope>
    <source>
        <strain evidence="16 17">AM-OR11-026</strain>
    </source>
</reference>
<evidence type="ECO:0000256" key="10">
    <source>
        <dbReference type="ARBA" id="ARBA00023157"/>
    </source>
</evidence>
<dbReference type="PANTHER" id="PTHR11709:SF394">
    <property type="entry name" value="FI03373P-RELATED"/>
    <property type="match status" value="1"/>
</dbReference>
<sequence length="513" mass="56000">MAKFRSLSTWGLALASSCAALNTALVITNAIVAPDGYPLNSIVVNGQYPGPVLTAQKGERFQINVMNQLEDASMNKTTSIHWHGIKQLLSNEMDGAAMVTQCPIASGQSFLYDFTPDQSGSFWYHSHLGLQYCEGLRGSLIIYDPEDPHLGLYDVDDESTIINLMDWYHMNANEVGVGPADATLINGRGRYNNGPLVPLSVISVMPGRRYRMRLTNMACRPNYLFSIDNHNFTVIEADGHNTVPVVVDSIRILAGQRYSFILEANQPVDNYWILADPNLKPGFTSTGGLNSAILSYVGAPPSDPPTRKWTLTTPLLETNLHALEDSAAPGLPQSGGADLSLNLVNTFDSIHTKYLINGVTYTSPPTPVLLQILSGQLNASELQPQGSVFALPANKVIELSIPGGQPDGPHPFHLHGHSFSVVRSAGSTTYNYNNPVRRDTTSNGFYGWDNVTIRFVTDNPGPWFLHCHIDWHLEQGMAVVFAADAQDTAKALNIPPSWNNLCPIYNALAPTDL</sequence>
<evidence type="ECO:0000256" key="12">
    <source>
        <dbReference type="SAM" id="SignalP"/>
    </source>
</evidence>
<dbReference type="AlphaFoldDB" id="A0A1B7NF73"/>
<comment type="cofactor">
    <cofactor evidence="2">
        <name>Cu cation</name>
        <dbReference type="ChEBI" id="CHEBI:23378"/>
    </cofactor>
</comment>
<dbReference type="InterPro" id="IPR011706">
    <property type="entry name" value="Cu-oxidase_C"/>
</dbReference>
<feature type="domain" description="Plastocyanin-like" evidence="15">
    <location>
        <begin position="29"/>
        <end position="146"/>
    </location>
</feature>
<dbReference type="Pfam" id="PF07732">
    <property type="entry name" value="Cu-oxidase_3"/>
    <property type="match status" value="1"/>
</dbReference>
<evidence type="ECO:0000256" key="5">
    <source>
        <dbReference type="ARBA" id="ARBA00012297"/>
    </source>
</evidence>
<evidence type="ECO:0000259" key="15">
    <source>
        <dbReference type="Pfam" id="PF07732"/>
    </source>
</evidence>
<dbReference type="GO" id="GO:0005576">
    <property type="term" value="C:extracellular region"/>
    <property type="evidence" value="ECO:0007669"/>
    <property type="project" value="UniProtKB-SubCell"/>
</dbReference>
<dbReference type="InterPro" id="IPR045087">
    <property type="entry name" value="Cu-oxidase_fam"/>
</dbReference>
<dbReference type="Pfam" id="PF00394">
    <property type="entry name" value="Cu-oxidase"/>
    <property type="match status" value="1"/>
</dbReference>
<evidence type="ECO:0000256" key="11">
    <source>
        <dbReference type="ARBA" id="ARBA00023180"/>
    </source>
</evidence>
<dbReference type="PROSITE" id="PS00079">
    <property type="entry name" value="MULTICOPPER_OXIDASE1"/>
    <property type="match status" value="2"/>
</dbReference>
<evidence type="ECO:0000313" key="17">
    <source>
        <dbReference type="Proteomes" id="UP000092154"/>
    </source>
</evidence>
<proteinExistence type="inferred from homology"/>
<evidence type="ECO:0000256" key="2">
    <source>
        <dbReference type="ARBA" id="ARBA00001935"/>
    </source>
</evidence>
<keyword evidence="17" id="KW-1185">Reference proteome</keyword>
<dbReference type="Gene3D" id="2.60.40.420">
    <property type="entry name" value="Cupredoxins - blue copper proteins"/>
    <property type="match status" value="3"/>
</dbReference>
<dbReference type="PROSITE" id="PS51257">
    <property type="entry name" value="PROKAR_LIPOPROTEIN"/>
    <property type="match status" value="1"/>
</dbReference>